<dbReference type="PANTHER" id="PTHR48111">
    <property type="entry name" value="REGULATOR OF RPOS"/>
    <property type="match status" value="1"/>
</dbReference>
<dbReference type="Gene3D" id="1.10.10.10">
    <property type="entry name" value="Winged helix-like DNA-binding domain superfamily/Winged helix DNA-binding domain"/>
    <property type="match status" value="1"/>
</dbReference>
<dbReference type="CDD" id="cd00383">
    <property type="entry name" value="trans_reg_C"/>
    <property type="match status" value="1"/>
</dbReference>
<gene>
    <name evidence="10" type="ORF">GCM10010911_25100</name>
</gene>
<feature type="domain" description="Response regulatory" evidence="8">
    <location>
        <begin position="2"/>
        <end position="115"/>
    </location>
</feature>
<dbReference type="Proteomes" id="UP000612456">
    <property type="component" value="Unassembled WGS sequence"/>
</dbReference>
<dbReference type="Pfam" id="PF00486">
    <property type="entry name" value="Trans_reg_C"/>
    <property type="match status" value="1"/>
</dbReference>
<comment type="caution">
    <text evidence="10">The sequence shown here is derived from an EMBL/GenBank/DDBJ whole genome shotgun (WGS) entry which is preliminary data.</text>
</comment>
<dbReference type="RefSeq" id="WP_188992305.1">
    <property type="nucleotide sequence ID" value="NZ_BMHP01000002.1"/>
</dbReference>
<name>A0A916YYT0_9BACL</name>
<dbReference type="SUPFAM" id="SSF46894">
    <property type="entry name" value="C-terminal effector domain of the bipartite response regulators"/>
    <property type="match status" value="1"/>
</dbReference>
<dbReference type="Gene3D" id="6.10.250.690">
    <property type="match status" value="1"/>
</dbReference>
<dbReference type="PROSITE" id="PS51755">
    <property type="entry name" value="OMPR_PHOB"/>
    <property type="match status" value="1"/>
</dbReference>
<evidence type="ECO:0000313" key="11">
    <source>
        <dbReference type="Proteomes" id="UP000612456"/>
    </source>
</evidence>
<keyword evidence="11" id="KW-1185">Reference proteome</keyword>
<dbReference type="InterPro" id="IPR001789">
    <property type="entry name" value="Sig_transdc_resp-reg_receiver"/>
</dbReference>
<dbReference type="InterPro" id="IPR039420">
    <property type="entry name" value="WalR-like"/>
</dbReference>
<reference evidence="10" key="2">
    <citation type="submission" date="2020-09" db="EMBL/GenBank/DDBJ databases">
        <authorList>
            <person name="Sun Q."/>
            <person name="Zhou Y."/>
        </authorList>
    </citation>
    <scope>NUCLEOTIDE SEQUENCE</scope>
    <source>
        <strain evidence="10">CGMCC 1.15178</strain>
    </source>
</reference>
<keyword evidence="1 6" id="KW-0597">Phosphoprotein</keyword>
<dbReference type="Gene3D" id="3.40.50.2300">
    <property type="match status" value="1"/>
</dbReference>
<evidence type="ECO:0000256" key="5">
    <source>
        <dbReference type="ARBA" id="ARBA00023163"/>
    </source>
</evidence>
<evidence type="ECO:0000256" key="2">
    <source>
        <dbReference type="ARBA" id="ARBA00023012"/>
    </source>
</evidence>
<keyword evidence="3" id="KW-0805">Transcription regulation</keyword>
<organism evidence="10 11">
    <name type="scientific">Paenibacillus nasutitermitis</name>
    <dbReference type="NCBI Taxonomy" id="1652958"/>
    <lineage>
        <taxon>Bacteria</taxon>
        <taxon>Bacillati</taxon>
        <taxon>Bacillota</taxon>
        <taxon>Bacilli</taxon>
        <taxon>Bacillales</taxon>
        <taxon>Paenibacillaceae</taxon>
        <taxon>Paenibacillus</taxon>
    </lineage>
</organism>
<protein>
    <submittedName>
        <fullName evidence="10">DNA-binding response regulator</fullName>
    </submittedName>
</protein>
<sequence>MDILIVEDETPILEVLQSYFINEGWRVHTSTDGIDALEKVRTTRLDMVVLDLMLPGISGEEVCRSIRQVSNLPLIMLTSKANENDTINGLNLGADDYITKPFRMKEVVARIYALQRRMQLITTGSKTTQKFNGGRLIVYFESKEAIIDGRPVNLTLTEFKIMNILTRNPGKLYNRHDLSYEVQGYRYIGDDRTMDAHIKNIRRKIEEDPKNPVYISTKVGAGYKFNFFPDDEG</sequence>
<dbReference type="Pfam" id="PF00072">
    <property type="entry name" value="Response_reg"/>
    <property type="match status" value="1"/>
</dbReference>
<dbReference type="SMART" id="SM00862">
    <property type="entry name" value="Trans_reg_C"/>
    <property type="match status" value="1"/>
</dbReference>
<evidence type="ECO:0000259" key="8">
    <source>
        <dbReference type="PROSITE" id="PS50110"/>
    </source>
</evidence>
<keyword evidence="2" id="KW-0902">Two-component regulatory system</keyword>
<feature type="domain" description="OmpR/PhoB-type" evidence="9">
    <location>
        <begin position="126"/>
        <end position="227"/>
    </location>
</feature>
<evidence type="ECO:0000256" key="1">
    <source>
        <dbReference type="ARBA" id="ARBA00022553"/>
    </source>
</evidence>
<dbReference type="GO" id="GO:0006355">
    <property type="term" value="P:regulation of DNA-templated transcription"/>
    <property type="evidence" value="ECO:0007669"/>
    <property type="project" value="InterPro"/>
</dbReference>
<evidence type="ECO:0000256" key="7">
    <source>
        <dbReference type="PROSITE-ProRule" id="PRU01091"/>
    </source>
</evidence>
<evidence type="ECO:0000256" key="6">
    <source>
        <dbReference type="PROSITE-ProRule" id="PRU00169"/>
    </source>
</evidence>
<dbReference type="GO" id="GO:0000976">
    <property type="term" value="F:transcription cis-regulatory region binding"/>
    <property type="evidence" value="ECO:0007669"/>
    <property type="project" value="TreeGrafter"/>
</dbReference>
<evidence type="ECO:0000256" key="4">
    <source>
        <dbReference type="ARBA" id="ARBA00023125"/>
    </source>
</evidence>
<reference evidence="10" key="1">
    <citation type="journal article" date="2014" name="Int. J. Syst. Evol. Microbiol.">
        <title>Complete genome sequence of Corynebacterium casei LMG S-19264T (=DSM 44701T), isolated from a smear-ripened cheese.</title>
        <authorList>
            <consortium name="US DOE Joint Genome Institute (JGI-PGF)"/>
            <person name="Walter F."/>
            <person name="Albersmeier A."/>
            <person name="Kalinowski J."/>
            <person name="Ruckert C."/>
        </authorList>
    </citation>
    <scope>NUCLEOTIDE SEQUENCE</scope>
    <source>
        <strain evidence="10">CGMCC 1.15178</strain>
    </source>
</reference>
<dbReference type="GO" id="GO:0032993">
    <property type="term" value="C:protein-DNA complex"/>
    <property type="evidence" value="ECO:0007669"/>
    <property type="project" value="TreeGrafter"/>
</dbReference>
<evidence type="ECO:0000259" key="9">
    <source>
        <dbReference type="PROSITE" id="PS51755"/>
    </source>
</evidence>
<evidence type="ECO:0000256" key="3">
    <source>
        <dbReference type="ARBA" id="ARBA00023015"/>
    </source>
</evidence>
<dbReference type="PROSITE" id="PS50110">
    <property type="entry name" value="RESPONSE_REGULATORY"/>
    <property type="match status" value="1"/>
</dbReference>
<dbReference type="GO" id="GO:0005829">
    <property type="term" value="C:cytosol"/>
    <property type="evidence" value="ECO:0007669"/>
    <property type="project" value="TreeGrafter"/>
</dbReference>
<accession>A0A916YYT0</accession>
<feature type="DNA-binding region" description="OmpR/PhoB-type" evidence="7">
    <location>
        <begin position="126"/>
        <end position="227"/>
    </location>
</feature>
<dbReference type="FunFam" id="3.40.50.2300:FF:000001">
    <property type="entry name" value="DNA-binding response regulator PhoB"/>
    <property type="match status" value="1"/>
</dbReference>
<dbReference type="PANTHER" id="PTHR48111:SF73">
    <property type="entry name" value="ALKALINE PHOSPHATASE SYNTHESIS TRANSCRIPTIONAL REGULATORY PROTEIN PHOP"/>
    <property type="match status" value="1"/>
</dbReference>
<evidence type="ECO:0000313" key="10">
    <source>
        <dbReference type="EMBL" id="GGD66289.1"/>
    </source>
</evidence>
<dbReference type="GO" id="GO:0000156">
    <property type="term" value="F:phosphorelay response regulator activity"/>
    <property type="evidence" value="ECO:0007669"/>
    <property type="project" value="TreeGrafter"/>
</dbReference>
<dbReference type="InterPro" id="IPR036388">
    <property type="entry name" value="WH-like_DNA-bd_sf"/>
</dbReference>
<dbReference type="EMBL" id="BMHP01000002">
    <property type="protein sequence ID" value="GGD66289.1"/>
    <property type="molecule type" value="Genomic_DNA"/>
</dbReference>
<dbReference type="InterPro" id="IPR016032">
    <property type="entry name" value="Sig_transdc_resp-reg_C-effctor"/>
</dbReference>
<dbReference type="InterPro" id="IPR011006">
    <property type="entry name" value="CheY-like_superfamily"/>
</dbReference>
<proteinExistence type="predicted"/>
<dbReference type="InterPro" id="IPR001867">
    <property type="entry name" value="OmpR/PhoB-type_DNA-bd"/>
</dbReference>
<dbReference type="SUPFAM" id="SSF52172">
    <property type="entry name" value="CheY-like"/>
    <property type="match status" value="1"/>
</dbReference>
<dbReference type="SMART" id="SM00448">
    <property type="entry name" value="REC"/>
    <property type="match status" value="1"/>
</dbReference>
<keyword evidence="4 7" id="KW-0238">DNA-binding</keyword>
<keyword evidence="5" id="KW-0804">Transcription</keyword>
<dbReference type="AlphaFoldDB" id="A0A916YYT0"/>
<feature type="modified residue" description="4-aspartylphosphate" evidence="6">
    <location>
        <position position="51"/>
    </location>
</feature>